<sequence length="187" mass="20891">MAWRGLSAAQTLHFDTLALQADQTLLTQPDLLLPFIAHVRQPTGDYHYVVVYGRAGQDLCMADPDPAVGKISSVPIWYWLKHKMTQPNFQYIAQEDEMACGLAALAMVIAHYGTSPALSRLRQLTQTNALGTTAYGFARLSRRDLADKLNVCTSTIARYEEGKRVPDVDLIIQMAELFNTTCDRMLK</sequence>
<dbReference type="PROSITE" id="PS50943">
    <property type="entry name" value="HTH_CROC1"/>
    <property type="match status" value="1"/>
</dbReference>
<dbReference type="GO" id="GO:0008233">
    <property type="term" value="F:peptidase activity"/>
    <property type="evidence" value="ECO:0007669"/>
    <property type="project" value="InterPro"/>
</dbReference>
<dbReference type="Gene3D" id="1.10.260.40">
    <property type="entry name" value="lambda repressor-like DNA-binding domains"/>
    <property type="match status" value="1"/>
</dbReference>
<evidence type="ECO:0000313" key="3">
    <source>
        <dbReference type="Proteomes" id="UP000478636"/>
    </source>
</evidence>
<proteinExistence type="predicted"/>
<feature type="domain" description="HTH cro/C1-type" evidence="1">
    <location>
        <begin position="140"/>
        <end position="185"/>
    </location>
</feature>
<evidence type="ECO:0000313" key="2">
    <source>
        <dbReference type="EMBL" id="MWN21799.1"/>
    </source>
</evidence>
<dbReference type="GO" id="GO:0003677">
    <property type="term" value="F:DNA binding"/>
    <property type="evidence" value="ECO:0007669"/>
    <property type="project" value="InterPro"/>
</dbReference>
<dbReference type="InterPro" id="IPR010982">
    <property type="entry name" value="Lambda_DNA-bd_dom_sf"/>
</dbReference>
<dbReference type="Proteomes" id="UP000478636">
    <property type="component" value="Unassembled WGS sequence"/>
</dbReference>
<dbReference type="GO" id="GO:0005524">
    <property type="term" value="F:ATP binding"/>
    <property type="evidence" value="ECO:0007669"/>
    <property type="project" value="InterPro"/>
</dbReference>
<dbReference type="Pfam" id="PF03412">
    <property type="entry name" value="Peptidase_C39"/>
    <property type="match status" value="2"/>
</dbReference>
<dbReference type="EMBL" id="WSZI01000020">
    <property type="protein sequence ID" value="MWN21799.1"/>
    <property type="molecule type" value="Genomic_DNA"/>
</dbReference>
<dbReference type="GO" id="GO:0006508">
    <property type="term" value="P:proteolysis"/>
    <property type="evidence" value="ECO:0007669"/>
    <property type="project" value="InterPro"/>
</dbReference>
<dbReference type="AlphaFoldDB" id="A0A6L7AF11"/>
<protein>
    <submittedName>
        <fullName evidence="2">Helix-turn-helix domain-containing protein</fullName>
    </submittedName>
</protein>
<organism evidence="2 3">
    <name type="scientific">Leuconostoc lactis</name>
    <dbReference type="NCBI Taxonomy" id="1246"/>
    <lineage>
        <taxon>Bacteria</taxon>
        <taxon>Bacillati</taxon>
        <taxon>Bacillota</taxon>
        <taxon>Bacilli</taxon>
        <taxon>Lactobacillales</taxon>
        <taxon>Lactobacillaceae</taxon>
        <taxon>Leuconostoc</taxon>
    </lineage>
</organism>
<name>A0A6L7AF11_LEULA</name>
<evidence type="ECO:0000259" key="1">
    <source>
        <dbReference type="PROSITE" id="PS50943"/>
    </source>
</evidence>
<dbReference type="GO" id="GO:0016020">
    <property type="term" value="C:membrane"/>
    <property type="evidence" value="ECO:0007669"/>
    <property type="project" value="InterPro"/>
</dbReference>
<dbReference type="InterPro" id="IPR001387">
    <property type="entry name" value="Cro/C1-type_HTH"/>
</dbReference>
<gene>
    <name evidence="2" type="ORF">GQS40_13280</name>
</gene>
<dbReference type="Gene3D" id="3.90.70.10">
    <property type="entry name" value="Cysteine proteinases"/>
    <property type="match status" value="2"/>
</dbReference>
<dbReference type="InterPro" id="IPR005074">
    <property type="entry name" value="Peptidase_C39"/>
</dbReference>
<reference evidence="2 3" key="1">
    <citation type="submission" date="2019-12" db="EMBL/GenBank/DDBJ databases">
        <title>Complete genome sequence of Leuconostoc lactis strain AVN1 provides insights into metabolic potential.</title>
        <authorList>
            <person name="Besrour N."/>
            <person name="Najjari A."/>
            <person name="Fhoula I."/>
            <person name="Jaballah S."/>
            <person name="Klibi N."/>
            <person name="Ouzari H.I."/>
        </authorList>
    </citation>
    <scope>NUCLEOTIDE SEQUENCE [LARGE SCALE GENOMIC DNA]</scope>
    <source>
        <strain evidence="2 3">AVN1</strain>
    </source>
</reference>
<dbReference type="SMART" id="SM00530">
    <property type="entry name" value="HTH_XRE"/>
    <property type="match status" value="1"/>
</dbReference>
<dbReference type="SUPFAM" id="SSF47413">
    <property type="entry name" value="lambda repressor-like DNA-binding domains"/>
    <property type="match status" value="1"/>
</dbReference>
<dbReference type="CDD" id="cd00093">
    <property type="entry name" value="HTH_XRE"/>
    <property type="match status" value="1"/>
</dbReference>
<comment type="caution">
    <text evidence="2">The sequence shown here is derived from an EMBL/GenBank/DDBJ whole genome shotgun (WGS) entry which is preliminary data.</text>
</comment>
<accession>A0A6L7AF11</accession>